<dbReference type="RefSeq" id="WP_150582661.1">
    <property type="nucleotide sequence ID" value="NZ_CABVGX010000056.1"/>
</dbReference>
<dbReference type="Proteomes" id="UP000325607">
    <property type="component" value="Unassembled WGS sequence"/>
</dbReference>
<protein>
    <recommendedName>
        <fullName evidence="2">Glycosyltransferase 2-like domain-containing protein</fullName>
    </recommendedName>
</protein>
<dbReference type="OrthoDB" id="9179784at2"/>
<organism evidence="3 4">
    <name type="scientific">Pseudomonas fluorescens</name>
    <dbReference type="NCBI Taxonomy" id="294"/>
    <lineage>
        <taxon>Bacteria</taxon>
        <taxon>Pseudomonadati</taxon>
        <taxon>Pseudomonadota</taxon>
        <taxon>Gammaproteobacteria</taxon>
        <taxon>Pseudomonadales</taxon>
        <taxon>Pseudomonadaceae</taxon>
        <taxon>Pseudomonas</taxon>
    </lineage>
</organism>
<keyword evidence="1" id="KW-1003">Cell membrane</keyword>
<dbReference type="AlphaFoldDB" id="A0A5E6WQZ9"/>
<evidence type="ECO:0000256" key="1">
    <source>
        <dbReference type="ARBA" id="ARBA00022519"/>
    </source>
</evidence>
<keyword evidence="1" id="KW-0472">Membrane</keyword>
<dbReference type="Gene3D" id="3.90.550.10">
    <property type="entry name" value="Spore Coat Polysaccharide Biosynthesis Protein SpsA, Chain A"/>
    <property type="match status" value="2"/>
</dbReference>
<evidence type="ECO:0000313" key="3">
    <source>
        <dbReference type="EMBL" id="VVN30717.1"/>
    </source>
</evidence>
<dbReference type="Pfam" id="PF00535">
    <property type="entry name" value="Glycos_transf_2"/>
    <property type="match status" value="1"/>
</dbReference>
<accession>A0A5E6WQZ9</accession>
<dbReference type="InterPro" id="IPR001173">
    <property type="entry name" value="Glyco_trans_2-like"/>
</dbReference>
<proteinExistence type="predicted"/>
<dbReference type="CDD" id="cd00761">
    <property type="entry name" value="Glyco_tranf_GTA_type"/>
    <property type="match status" value="1"/>
</dbReference>
<dbReference type="SUPFAM" id="SSF53448">
    <property type="entry name" value="Nucleotide-diphospho-sugar transferases"/>
    <property type="match status" value="2"/>
</dbReference>
<sequence length="947" mass="104808">MGEVSMAAASTLNDVTIILLGSPGSDYLQRADGYYSSRINHLMTVGMEVAGRPTSRSPVKDWKPALIASLQRVVTPYVVLASESDFLLFDALEENIGFLNTHLQYSLSQGHALNYRPGNGCTGFHKHGAALVKHDDAGSSLDRIGRFTTGGIDAWRAVVRTQVLLQIAQDLPGELAFEGAMAALSFGLLAEHHAAVLPVTYSLVEYTADAAVATDLEVERARFTPLVRQWDADRWQLCRTPEGIKVLEGFVRTFLSKRTAPLLFTSRWTSVSQRPEWNFESRQFVEMPYYDSALFNALEQLECLVHAWPAGSQHIHALEGVWVRQRELMAVQLNDTPDSLLLRYQQAFSLGMFNKQVCERLIATLDATQDALQAQQISTWYQRLIAAGAADVERLLEQTQSGQILEAVQCAAPDDEGTARVLKHLEKHPSPLVTFLLIDLQGSDEALQKTFDSLIASGLRTFKIVVLRDGKLAAITTIEDTVHFVKVTQDNLTARLNQLLGQLRSEWLMVLDAGDVLTRGGLLRLHTELPWASQCRAISANEIHRDVDGRLVSLVRPGTNLELLRSRPDLMSKHWLVRRQEVLNLGGYSNACPATFEFDLLLRMIERQGVAGLAHMDEYLVIGDSPGDSMNRKAIETLKRHLTILGYGAQVDLVAGGTLNVDYRHYQTPQVSILLAAENDLAALKACLGCVTQRTRYQHYEVIVVADNACPDEIRSYLSRFEGNSGRVKVIWCPQVLSRAELFNQALQYASGEYLVLLSSRSHIATPAWIEWMLKQALRPEVGIVGCKMHDADGFISHAGYDLVAAAKVVSPWIGLSHTALEPALGVGTERNCQAVSSDCLMVRKSIFEQVGGLEYFERSSLAGDLDFCLKVAQAGWSTVWAPQAQVINPGVMVDELILAAVVSERWPNAFTARSEVEGRYGIDVSRTASDQQSLELTWLTALEEGQ</sequence>
<gene>
    <name evidence="3" type="ORF">PS645_04815</name>
</gene>
<dbReference type="PANTHER" id="PTHR43179:SF7">
    <property type="entry name" value="RHAMNOSYLTRANSFERASE WBBL"/>
    <property type="match status" value="1"/>
</dbReference>
<dbReference type="EMBL" id="CABVGX010000056">
    <property type="protein sequence ID" value="VVN30717.1"/>
    <property type="molecule type" value="Genomic_DNA"/>
</dbReference>
<dbReference type="PANTHER" id="PTHR43179">
    <property type="entry name" value="RHAMNOSYLTRANSFERASE WBBL"/>
    <property type="match status" value="1"/>
</dbReference>
<name>A0A5E6WQZ9_PSEFL</name>
<keyword evidence="1" id="KW-0997">Cell inner membrane</keyword>
<evidence type="ECO:0000259" key="2">
    <source>
        <dbReference type="Pfam" id="PF00535"/>
    </source>
</evidence>
<dbReference type="InterPro" id="IPR029044">
    <property type="entry name" value="Nucleotide-diphossugar_trans"/>
</dbReference>
<evidence type="ECO:0000313" key="4">
    <source>
        <dbReference type="Proteomes" id="UP000325607"/>
    </source>
</evidence>
<feature type="domain" description="Glycosyltransferase 2-like" evidence="2">
    <location>
        <begin position="672"/>
        <end position="798"/>
    </location>
</feature>
<reference evidence="3 4" key="1">
    <citation type="submission" date="2019-09" db="EMBL/GenBank/DDBJ databases">
        <authorList>
            <person name="Chandra G."/>
            <person name="Truman W A."/>
        </authorList>
    </citation>
    <scope>NUCLEOTIDE SEQUENCE [LARGE SCALE GENOMIC DNA]</scope>
    <source>
        <strain evidence="3">PS645</strain>
    </source>
</reference>